<dbReference type="InterPro" id="IPR036390">
    <property type="entry name" value="WH_DNA-bd_sf"/>
</dbReference>
<accession>A0A2K8YYD8</accession>
<dbReference type="SUPFAM" id="SSF55811">
    <property type="entry name" value="Nudix"/>
    <property type="match status" value="1"/>
</dbReference>
<keyword evidence="2" id="KW-0378">Hydrolase</keyword>
<dbReference type="InterPro" id="IPR054105">
    <property type="entry name" value="WHD_NrtR"/>
</dbReference>
<dbReference type="KEGG" id="spir:CWM47_12780"/>
<dbReference type="AlphaFoldDB" id="A0A2K8YYD8"/>
<evidence type="ECO:0000313" key="2">
    <source>
        <dbReference type="EMBL" id="AUD02632.1"/>
    </source>
</evidence>
<dbReference type="Gene3D" id="3.90.79.10">
    <property type="entry name" value="Nucleoside Triphosphate Pyrophosphohydrolase"/>
    <property type="match status" value="1"/>
</dbReference>
<dbReference type="Pfam" id="PF21906">
    <property type="entry name" value="WHD_NrtR"/>
    <property type="match status" value="1"/>
</dbReference>
<dbReference type="EMBL" id="CP025096">
    <property type="protein sequence ID" value="AUD02632.1"/>
    <property type="molecule type" value="Genomic_DNA"/>
</dbReference>
<dbReference type="OrthoDB" id="9786141at2"/>
<dbReference type="PANTHER" id="PTHR43736:SF4">
    <property type="entry name" value="SLR1690 PROTEIN"/>
    <property type="match status" value="1"/>
</dbReference>
<protein>
    <submittedName>
        <fullName evidence="2">NUDIX hydrolase</fullName>
    </submittedName>
</protein>
<dbReference type="GO" id="GO:0016787">
    <property type="term" value="F:hydrolase activity"/>
    <property type="evidence" value="ECO:0007669"/>
    <property type="project" value="UniProtKB-KW"/>
</dbReference>
<dbReference type="InterPro" id="IPR036388">
    <property type="entry name" value="WH-like_DNA-bd_sf"/>
</dbReference>
<feature type="domain" description="NrtR DNA-binding winged helix" evidence="1">
    <location>
        <begin position="179"/>
        <end position="239"/>
    </location>
</feature>
<reference evidence="2 3" key="1">
    <citation type="submission" date="2017-11" db="EMBL/GenBank/DDBJ databases">
        <title>Taxonomic description and genome sequences of Spirosoma HA7 sp. nov., isolated from pollen microhabitat of Corylus avellana.</title>
        <authorList>
            <person name="Ambika Manirajan B."/>
            <person name="Suarez C."/>
            <person name="Ratering S."/>
            <person name="Geissler-Plaum R."/>
            <person name="Cardinale M."/>
            <person name="Sylvia S."/>
        </authorList>
    </citation>
    <scope>NUCLEOTIDE SEQUENCE [LARGE SCALE GENOMIC DNA]</scope>
    <source>
        <strain evidence="2 3">HA7</strain>
    </source>
</reference>
<keyword evidence="3" id="KW-1185">Reference proteome</keyword>
<organism evidence="2 3">
    <name type="scientific">Spirosoma pollinicola</name>
    <dbReference type="NCBI Taxonomy" id="2057025"/>
    <lineage>
        <taxon>Bacteria</taxon>
        <taxon>Pseudomonadati</taxon>
        <taxon>Bacteroidota</taxon>
        <taxon>Cytophagia</taxon>
        <taxon>Cytophagales</taxon>
        <taxon>Cytophagaceae</taxon>
        <taxon>Spirosoma</taxon>
    </lineage>
</organism>
<evidence type="ECO:0000259" key="1">
    <source>
        <dbReference type="Pfam" id="PF21906"/>
    </source>
</evidence>
<dbReference type="Proteomes" id="UP000232883">
    <property type="component" value="Chromosome"/>
</dbReference>
<name>A0A2K8YYD8_9BACT</name>
<gene>
    <name evidence="2" type="ORF">CWM47_12780</name>
</gene>
<dbReference type="SUPFAM" id="SSF46785">
    <property type="entry name" value="Winged helix' DNA-binding domain"/>
    <property type="match status" value="1"/>
</dbReference>
<dbReference type="CDD" id="cd18873">
    <property type="entry name" value="NUDIX_NadM_like"/>
    <property type="match status" value="1"/>
</dbReference>
<evidence type="ECO:0000313" key="3">
    <source>
        <dbReference type="Proteomes" id="UP000232883"/>
    </source>
</evidence>
<dbReference type="RefSeq" id="WP_100988349.1">
    <property type="nucleotide sequence ID" value="NZ_CP025096.1"/>
</dbReference>
<dbReference type="InterPro" id="IPR015797">
    <property type="entry name" value="NUDIX_hydrolase-like_dom_sf"/>
</dbReference>
<dbReference type="PANTHER" id="PTHR43736">
    <property type="entry name" value="ADP-RIBOSE PYROPHOSPHATASE"/>
    <property type="match status" value="1"/>
</dbReference>
<dbReference type="Gene3D" id="1.10.10.10">
    <property type="entry name" value="Winged helix-like DNA-binding domain superfamily/Winged helix DNA-binding domain"/>
    <property type="match status" value="1"/>
</dbReference>
<sequence length="245" mass="28077">MLRQNDPREINPQGEGLLKGIAIDPVIFGFHENQLKVLVIEHTNTGLYALPGGYIQSTEDVDEAAKRILTMRTGLSDVYLQQFHVFGKYDRNDPEVVKKILIGQGFTPTENHWSLQRFVSVGYFALVDYTKTKLTLDPTTGSFVWYELENLPSLIMDHRTIIDKALATLRTNLDQMLIGFNLLPTLFTMAELHTLYETILGKKLLSTNFQRKMLSLDILERIDKKKTGKPHKSPYLYRFKSDGLQ</sequence>
<proteinExistence type="predicted"/>